<evidence type="ECO:0000313" key="1">
    <source>
        <dbReference type="EMBL" id="OBB31058.1"/>
    </source>
</evidence>
<dbReference type="EMBL" id="LZSO01000016">
    <property type="protein sequence ID" value="OBB31058.1"/>
    <property type="molecule type" value="Genomic_DNA"/>
</dbReference>
<evidence type="ECO:0000313" key="2">
    <source>
        <dbReference type="Proteomes" id="UP000093902"/>
    </source>
</evidence>
<reference evidence="2" key="1">
    <citation type="submission" date="2016-06" db="EMBL/GenBank/DDBJ databases">
        <authorList>
            <person name="Sutton G."/>
            <person name="Brinkac L."/>
            <person name="Sanka R."/>
            <person name="Adams M."/>
            <person name="Lau E."/>
            <person name="Mehaffy C."/>
            <person name="Tameris M."/>
            <person name="Hatherill M."/>
            <person name="Hanekom W."/>
            <person name="Mahomed H."/>
            <person name="Mcshane H."/>
        </authorList>
    </citation>
    <scope>NUCLEOTIDE SEQUENCE [LARGE SCALE GENOMIC DNA]</scope>
    <source>
        <strain evidence="2">852002-51209_SCH5440388</strain>
    </source>
</reference>
<sequence>MFDITLEFLFSAIKTGHATIRIEDAARLLFYSVLAPLHRPQAERVVRWPTATLNFEGQFERWIIGMPMAAMAKLIKTSSTSDCQWQTVGRNFTKETYR</sequence>
<name>A0A1A0RAB5_MYCPR</name>
<protein>
    <submittedName>
        <fullName evidence="1">Uncharacterized protein</fullName>
    </submittedName>
</protein>
<proteinExistence type="predicted"/>
<dbReference type="Proteomes" id="UP000093902">
    <property type="component" value="Unassembled WGS sequence"/>
</dbReference>
<gene>
    <name evidence="1" type="ORF">A5792_16855</name>
</gene>
<organism evidence="1 2">
    <name type="scientific">Mycolicibacterium peregrinum</name>
    <name type="common">Mycobacterium peregrinum</name>
    <dbReference type="NCBI Taxonomy" id="43304"/>
    <lineage>
        <taxon>Bacteria</taxon>
        <taxon>Bacillati</taxon>
        <taxon>Actinomycetota</taxon>
        <taxon>Actinomycetes</taxon>
        <taxon>Mycobacteriales</taxon>
        <taxon>Mycobacteriaceae</taxon>
        <taxon>Mycolicibacterium</taxon>
    </lineage>
</organism>
<dbReference type="AlphaFoldDB" id="A0A1A0RAB5"/>
<accession>A0A1A0RAB5</accession>
<comment type="caution">
    <text evidence="1">The sequence shown here is derived from an EMBL/GenBank/DDBJ whole genome shotgun (WGS) entry which is preliminary data.</text>
</comment>